<feature type="compositionally biased region" description="Polar residues" evidence="1">
    <location>
        <begin position="1178"/>
        <end position="1192"/>
    </location>
</feature>
<name>A0ABN7SQB3_OIKDI</name>
<dbReference type="Pfam" id="PF23723">
    <property type="entry name" value="TPR_EDRF1"/>
    <property type="match status" value="1"/>
</dbReference>
<dbReference type="InterPro" id="IPR056583">
    <property type="entry name" value="EDRF1_TPR"/>
</dbReference>
<feature type="region of interest" description="Disordered" evidence="1">
    <location>
        <begin position="1143"/>
        <end position="1239"/>
    </location>
</feature>
<dbReference type="Proteomes" id="UP001158576">
    <property type="component" value="Chromosome 1"/>
</dbReference>
<protein>
    <submittedName>
        <fullName evidence="4">Oidioi.mRNA.OKI2018_I69.chr1.g2018.t1.cds</fullName>
    </submittedName>
</protein>
<feature type="compositionally biased region" description="Basic and acidic residues" evidence="1">
    <location>
        <begin position="1214"/>
        <end position="1225"/>
    </location>
</feature>
<dbReference type="EMBL" id="OU015566">
    <property type="protein sequence ID" value="CAG5105314.1"/>
    <property type="molecule type" value="Genomic_DNA"/>
</dbReference>
<feature type="domain" description="EDRF1 TPR repeats region" evidence="2">
    <location>
        <begin position="638"/>
        <end position="906"/>
    </location>
</feature>
<dbReference type="Pfam" id="PF23788">
    <property type="entry name" value="EDRF1_N"/>
    <property type="match status" value="2"/>
</dbReference>
<evidence type="ECO:0000313" key="4">
    <source>
        <dbReference type="EMBL" id="CAG5105314.1"/>
    </source>
</evidence>
<sequence>MEEESSDSLSLSVVPYQPREMPIHSDLNIAPPNWLRPVGPKIKTPKIRKKTDKKKKMTSMLVANHYFEDHIPTELHDLSGIDAVAAADTIKQLVKLGKSSEHVSLLIHRIGDSLFMDDFDLEKLFRDTSSQTHHWFKSYLSEILAKDGNFNQLENELISALTKHLRSTSIKALESKFLYHSLMPAQDGQEARRQEPCAHEGCFLQNNVWKFHDLGFLVGSDIPIFGNKNHPAVTLRLTDSQEINVLTGIDYWLENLMFSVPEVVMCFHINGIVEKYENISTDDIPKLAGFDPEMVKTTAKSILSFLKSKCTEPGHTYWLFKEKNDDVVKLYDLSSLCDTKKDEKKKSQKPTNPYVTPVANLLLKLVTNLENETETIPVTDKKLRDENDENVTKLLHQALQISDDLPEVREKVLRKLAFRMSRKKSEPASSKKPTKTRKPSQNLEKTKGATCVMKTSEIVNQYVHNSQSFEASKGKNDMEEELKWISAACQLLERDDDPTDVYLAFSSALATFAEREQVGTKPKDEELALILLAIRCILYSEPRDSSQQRTRDANLTILTERAADLQIPVLEKINLGELRKKLLQKYPSVNCLLSTFENTINKRQESELGKFIARDYKDVIQLYDLIKHHHQNKGTIHRKIAYVYNEIGKKMIDSLIIASIESNDRKKPDDFSSDEFRSAGLSAFETACSIFDRWNDPSNFALCHANMGRLYLVLSSVNKPDGELEEAEEQDLLLSIKHYRKAVDTVKEQKMQENFTWDLINAQLKLATMLQECPPVSRCTIRELERKLIDILDQAEKYATNLLRTTSQPHHGHLRLAEINYRIGAMHHGHIVKTGLQKKQLSHSIRLSEKYYLAAEKHFQCVNWKDQNQGWCVLHLRSTIERVALIKNHRNDKNRLLDALAAMLQARTSTDRLQQIDSSYSDDVIKTVLKLIQMVLMELSKNISSFPNTYKTMKILDVKNLILRCMKMDKNIHTINVIIMSEQSDSEEGMSSINWWLDFFADAGIPPTSAAEYAVSFAEQRIPQEYEIILELGTDEWRELGVTVLGDRLAMKNLAKSGGKTKMAPKKVSKKMKKAVREPEKQSSEEFLSSFISQEKKKAKPLGRKSSGDEVDFYQEEISEPSAVTFTEEMEDEPTVQFKVTLDKQFGSSRKRQSDPMKMSSEPKITRTIGSHPVVQEDTVSSTSKVNVTFNGLTGFGKQPKQPKISCSSFQPSPEKKKSKPETVRSRLGKKNVKNRLGL</sequence>
<dbReference type="Gene3D" id="1.10.150.50">
    <property type="entry name" value="Transcription Factor, Ets-1"/>
    <property type="match status" value="1"/>
</dbReference>
<reference evidence="4 5" key="1">
    <citation type="submission" date="2021-04" db="EMBL/GenBank/DDBJ databases">
        <authorList>
            <person name="Bliznina A."/>
        </authorList>
    </citation>
    <scope>NUCLEOTIDE SEQUENCE [LARGE SCALE GENOMIC DNA]</scope>
</reference>
<feature type="compositionally biased region" description="Basic residues" evidence="1">
    <location>
        <begin position="1227"/>
        <end position="1239"/>
    </location>
</feature>
<evidence type="ECO:0000259" key="2">
    <source>
        <dbReference type="Pfam" id="PF23723"/>
    </source>
</evidence>
<dbReference type="Pfam" id="PF18017">
    <property type="entry name" value="SAM_4"/>
    <property type="match status" value="1"/>
</dbReference>
<dbReference type="InterPro" id="IPR013761">
    <property type="entry name" value="SAM/pointed_sf"/>
</dbReference>
<dbReference type="InterPro" id="IPR056582">
    <property type="entry name" value="EDRF1_N"/>
</dbReference>
<accession>A0ABN7SQB3</accession>
<evidence type="ECO:0000313" key="5">
    <source>
        <dbReference type="Proteomes" id="UP001158576"/>
    </source>
</evidence>
<feature type="region of interest" description="Disordered" evidence="1">
    <location>
        <begin position="419"/>
        <end position="446"/>
    </location>
</feature>
<feature type="domain" description="EDRF1 N-terminal" evidence="3">
    <location>
        <begin position="203"/>
        <end position="369"/>
    </location>
</feature>
<proteinExistence type="predicted"/>
<dbReference type="PANTHER" id="PTHR15000">
    <property type="entry name" value="ERYTHROID DIFFERENTIATION-RELATED FACTOR 1"/>
    <property type="match status" value="1"/>
</dbReference>
<feature type="domain" description="EDRF1 N-terminal" evidence="3">
    <location>
        <begin position="24"/>
        <end position="183"/>
    </location>
</feature>
<organism evidence="4 5">
    <name type="scientific">Oikopleura dioica</name>
    <name type="common">Tunicate</name>
    <dbReference type="NCBI Taxonomy" id="34765"/>
    <lineage>
        <taxon>Eukaryota</taxon>
        <taxon>Metazoa</taxon>
        <taxon>Chordata</taxon>
        <taxon>Tunicata</taxon>
        <taxon>Appendicularia</taxon>
        <taxon>Copelata</taxon>
        <taxon>Oikopleuridae</taxon>
        <taxon>Oikopleura</taxon>
    </lineage>
</organism>
<dbReference type="PANTHER" id="PTHR15000:SF1">
    <property type="entry name" value="ERYTHROID DIFFERENTIATION-RELATED FACTOR 1"/>
    <property type="match status" value="1"/>
</dbReference>
<evidence type="ECO:0000256" key="1">
    <source>
        <dbReference type="SAM" id="MobiDB-lite"/>
    </source>
</evidence>
<keyword evidence="5" id="KW-1185">Reference proteome</keyword>
<gene>
    <name evidence="4" type="ORF">OKIOD_LOCUS10783</name>
</gene>
<evidence type="ECO:0000259" key="3">
    <source>
        <dbReference type="Pfam" id="PF23788"/>
    </source>
</evidence>